<name>A0AAV9N1E5_9EURO</name>
<feature type="domain" description="Xylanolytic transcriptional activator regulatory" evidence="2">
    <location>
        <begin position="133"/>
        <end position="243"/>
    </location>
</feature>
<dbReference type="CDD" id="cd12148">
    <property type="entry name" value="fungal_TF_MHR"/>
    <property type="match status" value="1"/>
</dbReference>
<proteinExistence type="predicted"/>
<comment type="caution">
    <text evidence="3">The sequence shown here is derived from an EMBL/GenBank/DDBJ whole genome shotgun (WGS) entry which is preliminary data.</text>
</comment>
<dbReference type="Proteomes" id="UP001358417">
    <property type="component" value="Unassembled WGS sequence"/>
</dbReference>
<dbReference type="PANTHER" id="PTHR47431">
    <property type="entry name" value="ZN(II)2CYS6 TRANSCRIPTION FACTOR (EUROFUNG)-RELATED"/>
    <property type="match status" value="1"/>
</dbReference>
<keyword evidence="4" id="KW-1185">Reference proteome</keyword>
<gene>
    <name evidence="3" type="ORF">LTR84_007394</name>
</gene>
<organism evidence="3 4">
    <name type="scientific">Exophiala bonariae</name>
    <dbReference type="NCBI Taxonomy" id="1690606"/>
    <lineage>
        <taxon>Eukaryota</taxon>
        <taxon>Fungi</taxon>
        <taxon>Dikarya</taxon>
        <taxon>Ascomycota</taxon>
        <taxon>Pezizomycotina</taxon>
        <taxon>Eurotiomycetes</taxon>
        <taxon>Chaetothyriomycetidae</taxon>
        <taxon>Chaetothyriales</taxon>
        <taxon>Herpotrichiellaceae</taxon>
        <taxon>Exophiala</taxon>
    </lineage>
</organism>
<dbReference type="AlphaFoldDB" id="A0AAV9N1E5"/>
<evidence type="ECO:0000256" key="1">
    <source>
        <dbReference type="ARBA" id="ARBA00023242"/>
    </source>
</evidence>
<dbReference type="GO" id="GO:0006351">
    <property type="term" value="P:DNA-templated transcription"/>
    <property type="evidence" value="ECO:0007669"/>
    <property type="project" value="InterPro"/>
</dbReference>
<reference evidence="3 4" key="1">
    <citation type="submission" date="2023-08" db="EMBL/GenBank/DDBJ databases">
        <title>Black Yeasts Isolated from many extreme environments.</title>
        <authorList>
            <person name="Coleine C."/>
            <person name="Stajich J.E."/>
            <person name="Selbmann L."/>
        </authorList>
    </citation>
    <scope>NUCLEOTIDE SEQUENCE [LARGE SCALE GENOMIC DNA]</scope>
    <source>
        <strain evidence="3 4">CCFEE 5792</strain>
    </source>
</reference>
<sequence length="529" mass="58383">MTYEEIFQANDPAFTGLPLEFQSVQTMAKLAGGSPSSRSDSTLSITREINPTVQSHNNGSADLIELFYKHLYPPHPFIVPWKLYLQNSSLIPFPLRAVLRFAACHYVPHGNPSELEAAAKNILSDDIPDDGFKVQGLILFAFVSHARMDRDSGESALMRAVEIALRIGMNRETFAIQNGQNNPILEECWRRTWWMLMLLEGLVTVIGGQSSPYITYSTFTDVSLPGHDEDYNELRVCSELRTLTDLHNRVISEDTFSYSSLAYGIEAAYILGAVLSLGPDTFAVTDPQVEALDASISNYFLSLPLDKRDPTHPDGSVDEPLLIAHLAINWASIVLHRPRSTLTFIRNHYRTTCTRAESAGLPALAYSCHTAKALRGANAIINLASIPRPLTYCTPALMCGITTAATVHLPAYAIVDTPDQTIAIKERLQLGISALASFGEIWPRASIAKGQVARFAREILLKPNVCVDSTGPEQIPRITTETNFAQIEYDAPFNNDIWMDNLIQAEEENDPALCPVFDAVYSLPNAQGV</sequence>
<keyword evidence="1" id="KW-0539">Nucleus</keyword>
<dbReference type="Pfam" id="PF04082">
    <property type="entry name" value="Fungal_trans"/>
    <property type="match status" value="1"/>
</dbReference>
<evidence type="ECO:0000313" key="4">
    <source>
        <dbReference type="Proteomes" id="UP001358417"/>
    </source>
</evidence>
<dbReference type="InterPro" id="IPR007219">
    <property type="entry name" value="XnlR_reg_dom"/>
</dbReference>
<dbReference type="GO" id="GO:0008270">
    <property type="term" value="F:zinc ion binding"/>
    <property type="evidence" value="ECO:0007669"/>
    <property type="project" value="InterPro"/>
</dbReference>
<protein>
    <recommendedName>
        <fullName evidence="2">Xylanolytic transcriptional activator regulatory domain-containing protein</fullName>
    </recommendedName>
</protein>
<accession>A0AAV9N1E5</accession>
<dbReference type="EMBL" id="JAVRRD010000029">
    <property type="protein sequence ID" value="KAK5046633.1"/>
    <property type="molecule type" value="Genomic_DNA"/>
</dbReference>
<dbReference type="RefSeq" id="XP_064702216.1">
    <property type="nucleotide sequence ID" value="XM_064850947.1"/>
</dbReference>
<evidence type="ECO:0000313" key="3">
    <source>
        <dbReference type="EMBL" id="KAK5046633.1"/>
    </source>
</evidence>
<dbReference type="PANTHER" id="PTHR47431:SF1">
    <property type="entry name" value="ZN(II)2CYS6 TRANSCRIPTION FACTOR (EUROFUNG)"/>
    <property type="match status" value="1"/>
</dbReference>
<dbReference type="GO" id="GO:0003677">
    <property type="term" value="F:DNA binding"/>
    <property type="evidence" value="ECO:0007669"/>
    <property type="project" value="InterPro"/>
</dbReference>
<dbReference type="GeneID" id="89975560"/>
<evidence type="ECO:0000259" key="2">
    <source>
        <dbReference type="Pfam" id="PF04082"/>
    </source>
</evidence>